<dbReference type="SMART" id="SM00679">
    <property type="entry name" value="CTNS"/>
    <property type="match status" value="2"/>
</dbReference>
<feature type="transmembrane region" description="Helical" evidence="7">
    <location>
        <begin position="240"/>
        <end position="264"/>
    </location>
</feature>
<dbReference type="AlphaFoldDB" id="A0A517LLJ8"/>
<proteinExistence type="inferred from homology"/>
<accession>A0A517LLJ8</accession>
<evidence type="ECO:0008006" key="10">
    <source>
        <dbReference type="Google" id="ProtNLM"/>
    </source>
</evidence>
<feature type="transmembrane region" description="Helical" evidence="7">
    <location>
        <begin position="171"/>
        <end position="190"/>
    </location>
</feature>
<protein>
    <recommendedName>
        <fullName evidence="10">Vacuolar membrane PQ loop repeat protein</fullName>
    </recommendedName>
</protein>
<dbReference type="FunFam" id="1.20.1280.290:FF:000009">
    <property type="entry name" value="PQ loop repeat family protein"/>
    <property type="match status" value="1"/>
</dbReference>
<dbReference type="GO" id="GO:0034486">
    <property type="term" value="P:vacuolar transmembrane transport"/>
    <property type="evidence" value="ECO:0007669"/>
    <property type="project" value="UniProtKB-ARBA"/>
</dbReference>
<feature type="transmembrane region" description="Helical" evidence="7">
    <location>
        <begin position="14"/>
        <end position="32"/>
    </location>
</feature>
<feature type="transmembrane region" description="Helical" evidence="7">
    <location>
        <begin position="276"/>
        <end position="294"/>
    </location>
</feature>
<dbReference type="EMBL" id="CP042199">
    <property type="protein sequence ID" value="QDS76519.1"/>
    <property type="molecule type" value="Genomic_DNA"/>
</dbReference>
<sequence length="310" mass="33361">MSPASDAHLTLHEALSGVFGSISLASWIFLLVPQLIQNYAQGSAAGISLAFLSVWFIGDITNLSGALWAGLVPTVTALAVYFCFADLVLIAQCLYYNAINARRNRKLSQISSGTEGSAEEPLLSRRRRSSIGLPGSHRRSSASARDRRRRSSLAAIVEEGTGKRAWVKNTVSIALVCLAGTAGWAIAWQSGVWKPTPELDDQVGGTPSPVGAQILGYASAVCYLGARIPQIVKNQRDRSCEGLSLLFFLLSLLGNLTYGAGILFHSLKRDYILTNLPWLIGSLGTIAEDAIIFIQFRMFKEPDGCGSAIE</sequence>
<keyword evidence="3 7" id="KW-1133">Transmembrane helix</keyword>
<dbReference type="PANTHER" id="PTHR16201">
    <property type="entry name" value="SEVEN TRANSMEMBRANE PROTEIN 1-RELATED"/>
    <property type="match status" value="1"/>
</dbReference>
<organism evidence="8 9">
    <name type="scientific">Venturia effusa</name>
    <dbReference type="NCBI Taxonomy" id="50376"/>
    <lineage>
        <taxon>Eukaryota</taxon>
        <taxon>Fungi</taxon>
        <taxon>Dikarya</taxon>
        <taxon>Ascomycota</taxon>
        <taxon>Pezizomycotina</taxon>
        <taxon>Dothideomycetes</taxon>
        <taxon>Pleosporomycetidae</taxon>
        <taxon>Venturiales</taxon>
        <taxon>Venturiaceae</taxon>
        <taxon>Venturia</taxon>
    </lineage>
</organism>
<evidence type="ECO:0000256" key="7">
    <source>
        <dbReference type="SAM" id="Phobius"/>
    </source>
</evidence>
<dbReference type="Gene3D" id="1.20.1280.290">
    <property type="match status" value="2"/>
</dbReference>
<dbReference type="Pfam" id="PF04193">
    <property type="entry name" value="PQ-loop"/>
    <property type="match status" value="2"/>
</dbReference>
<dbReference type="InterPro" id="IPR006603">
    <property type="entry name" value="PQ-loop_rpt"/>
</dbReference>
<reference evidence="8 9" key="1">
    <citation type="submission" date="2019-07" db="EMBL/GenBank/DDBJ databases">
        <title>Finished genome of Venturia effusa.</title>
        <authorList>
            <person name="Young C.A."/>
            <person name="Cox M.P."/>
            <person name="Ganley A.R.D."/>
            <person name="David W.J."/>
        </authorList>
    </citation>
    <scope>NUCLEOTIDE SEQUENCE [LARGE SCALE GENOMIC DNA]</scope>
    <source>
        <strain evidence="9">albino</strain>
    </source>
</reference>
<dbReference type="Proteomes" id="UP000316270">
    <property type="component" value="Chromosome 15"/>
</dbReference>
<evidence type="ECO:0000256" key="4">
    <source>
        <dbReference type="ARBA" id="ARBA00023136"/>
    </source>
</evidence>
<feature type="transmembrane region" description="Helical" evidence="7">
    <location>
        <begin position="78"/>
        <end position="98"/>
    </location>
</feature>
<dbReference type="OrthoDB" id="8048523at2759"/>
<dbReference type="GO" id="GO:0098852">
    <property type="term" value="C:lytic vacuole membrane"/>
    <property type="evidence" value="ECO:0007669"/>
    <property type="project" value="UniProtKB-ARBA"/>
</dbReference>
<evidence type="ECO:0000313" key="9">
    <source>
        <dbReference type="Proteomes" id="UP000316270"/>
    </source>
</evidence>
<comment type="catalytic activity">
    <reaction evidence="6">
        <text>L-histidine(out) + L-arginine(in) = L-histidine(in) + L-arginine(out)</text>
        <dbReference type="Rhea" id="RHEA:71063"/>
        <dbReference type="ChEBI" id="CHEBI:32682"/>
        <dbReference type="ChEBI" id="CHEBI:57595"/>
    </reaction>
</comment>
<dbReference type="GO" id="GO:0015174">
    <property type="term" value="F:basic amino acid transmembrane transporter activity"/>
    <property type="evidence" value="ECO:0007669"/>
    <property type="project" value="UniProtKB-ARBA"/>
</dbReference>
<dbReference type="InterPro" id="IPR051415">
    <property type="entry name" value="LAAT-1"/>
</dbReference>
<gene>
    <name evidence="8" type="ORF">FKW77_005847</name>
</gene>
<evidence type="ECO:0000256" key="2">
    <source>
        <dbReference type="ARBA" id="ARBA00022692"/>
    </source>
</evidence>
<evidence type="ECO:0000256" key="3">
    <source>
        <dbReference type="ARBA" id="ARBA00022989"/>
    </source>
</evidence>
<comment type="subcellular location">
    <subcellularLocation>
        <location evidence="1">Membrane</location>
        <topology evidence="1">Multi-pass membrane protein</topology>
    </subcellularLocation>
</comment>
<keyword evidence="9" id="KW-1185">Reference proteome</keyword>
<dbReference type="FunFam" id="1.20.1280.290:FF:000012">
    <property type="entry name" value="Vacuolar membrane PQ loop repeat protein"/>
    <property type="match status" value="1"/>
</dbReference>
<evidence type="ECO:0000256" key="1">
    <source>
        <dbReference type="ARBA" id="ARBA00004141"/>
    </source>
</evidence>
<feature type="transmembrane region" description="Helical" evidence="7">
    <location>
        <begin position="210"/>
        <end position="228"/>
    </location>
</feature>
<comment type="similarity">
    <text evidence="5">Belongs to the laat-1 family.</text>
</comment>
<evidence type="ECO:0000313" key="8">
    <source>
        <dbReference type="EMBL" id="QDS76519.1"/>
    </source>
</evidence>
<evidence type="ECO:0000256" key="6">
    <source>
        <dbReference type="ARBA" id="ARBA00050768"/>
    </source>
</evidence>
<name>A0A517LLJ8_9PEZI</name>
<feature type="transmembrane region" description="Helical" evidence="7">
    <location>
        <begin position="39"/>
        <end position="58"/>
    </location>
</feature>
<keyword evidence="2 7" id="KW-0812">Transmembrane</keyword>
<dbReference type="PANTHER" id="PTHR16201:SF44">
    <property type="entry name" value="SEVEN TRANSMEMBRANE PROTEIN 1"/>
    <property type="match status" value="1"/>
</dbReference>
<keyword evidence="4 7" id="KW-0472">Membrane</keyword>
<evidence type="ECO:0000256" key="5">
    <source>
        <dbReference type="ARBA" id="ARBA00038039"/>
    </source>
</evidence>